<dbReference type="Proteomes" id="UP000194873">
    <property type="component" value="Unassembled WGS sequence"/>
</dbReference>
<dbReference type="Gene3D" id="2.60.40.4070">
    <property type="match status" value="1"/>
</dbReference>
<evidence type="ECO:0000259" key="1">
    <source>
        <dbReference type="PROSITE" id="PS51820"/>
    </source>
</evidence>
<dbReference type="InterPro" id="IPR015943">
    <property type="entry name" value="WD40/YVTN_repeat-like_dom_sf"/>
</dbReference>
<dbReference type="NCBIfam" id="TIGR04183">
    <property type="entry name" value="Por_Secre_tail"/>
    <property type="match status" value="1"/>
</dbReference>
<dbReference type="InterPro" id="IPR026444">
    <property type="entry name" value="Secre_tail"/>
</dbReference>
<dbReference type="PROSITE" id="PS51820">
    <property type="entry name" value="PA14"/>
    <property type="match status" value="1"/>
</dbReference>
<evidence type="ECO:0000313" key="3">
    <source>
        <dbReference type="Proteomes" id="UP000194873"/>
    </source>
</evidence>
<dbReference type="SMART" id="SM00758">
    <property type="entry name" value="PA14"/>
    <property type="match status" value="1"/>
</dbReference>
<dbReference type="Gene3D" id="3.90.182.10">
    <property type="entry name" value="Toxin - Anthrax Protective Antigen,domain 1"/>
    <property type="match status" value="1"/>
</dbReference>
<dbReference type="InterPro" id="IPR037524">
    <property type="entry name" value="PA14/GLEYA"/>
</dbReference>
<dbReference type="EMBL" id="MTSE01000017">
    <property type="protein sequence ID" value="OUJ71213.1"/>
    <property type="molecule type" value="Genomic_DNA"/>
</dbReference>
<reference evidence="2 3" key="1">
    <citation type="submission" date="2017-01" db="EMBL/GenBank/DDBJ databases">
        <title>A new Hymenobacter.</title>
        <authorList>
            <person name="Liang Y."/>
            <person name="Feng F."/>
        </authorList>
    </citation>
    <scope>NUCLEOTIDE SEQUENCE [LARGE SCALE GENOMIC DNA]</scope>
    <source>
        <strain evidence="2">MIMBbqt21</strain>
    </source>
</reference>
<proteinExistence type="predicted"/>
<dbReference type="Gene3D" id="2.130.10.10">
    <property type="entry name" value="YVTN repeat-like/Quinoprotein amine dehydrogenase"/>
    <property type="match status" value="1"/>
</dbReference>
<name>A0A243W8G3_9BACT</name>
<organism evidence="2 3">
    <name type="scientific">Hymenobacter crusticola</name>
    <dbReference type="NCBI Taxonomy" id="1770526"/>
    <lineage>
        <taxon>Bacteria</taxon>
        <taxon>Pseudomonadati</taxon>
        <taxon>Bacteroidota</taxon>
        <taxon>Cytophagia</taxon>
        <taxon>Cytophagales</taxon>
        <taxon>Hymenobacteraceae</taxon>
        <taxon>Hymenobacter</taxon>
    </lineage>
</organism>
<sequence length="1375" mass="149973">MVKGQSAHQLPFSFSLPNAATTSAGVFTSEGILVKTLWSGVKYEAGTHKGVWDGINDQGHLSSDGRYQVKVVSNNVQYEWEGVLGNTSQNFSGPTVHHANEPITSMAVTGNTAYYAVGYTEGAVTRLKFDTANPQVKTNASAGDGQSVRFVATDGNRVYWGGQSDEINSFISASKVADDTDYLFEKGVGVQTLKGYYKSGINVVNSLLTGMAVQKDGNYLFAAHKSLNQIRTLNKGTGELVQTLAVTNVRELALSGDNSLWVTYDNTTIEKFAINPDGTLTATGIRLDGLLEPLAISCSPDGNTVAVIDAGANQQVKGFDTATGALRWTLGQAGGYATDPNVADDKFYFANTKVFKQEDIGYGAGVPYLCYQPDGSFWVGDCGNLRSQHFAANLTFLNTLQYIGYFYSAVADINDPTRVFANYLEFKVDYSKPLAPDNGSWKFVRNWSKGIKPEFDDQFRRFKSVTTLSNGRTYALALHLTDRFRYHIVELPPSGQLRFTGIETPTNNYELFSDGSLWSIGTNELGKPGTWKKRALLGFDSNNNPQWGEDELVATTPPTTEQDPLTIDGYIQRNQVTTTNVIGTFNLDIPSGTNTRGAGWHLGGVKAGTSQWQWKTSPSTAKTYSGPYPATGAYDIGNYVIYGGTFSQAVDRSFFWGYRGEFWQGGQTNKYNHYLDNGLFVGQFGEVRYAGGPRDEAGAGMAGNATSGTFVKVGDDIYLYHCDENAHGGIHRWKISGLNTIQEQVAATVTLTSEHGLAQQRFASDDLNNANLTNSQQVETLQLADQSSSVRWTGFVQPAYSEDYAFHVAANQKVRVWINDKLAIDQWTNAAPAEFASAPVSLVAGERAALRVEINKGSAALSWSSLSQEKQLIPATSLYTASLPDDSNGLNLLADLPASAPLENNLYGWTRNPAQNYGGEEDYFNRWYVRTNVHTLSKVAPDIEVYLRPKQASTTPTLTTVDRSLGVPTTDIDQWAISGTIKYPSDDSDYPGDMAYFQVLDENDKVIARFRRKVVNMYNDYRLYGNKALLLQADRDAINALGTVAQSLRIQADPAGITFSYAGLPAVTTAVLDSSSNWRRPKTLQILFYSQGDKEHIVDIAEMRFTKGSGSSNPTSELAFVADDVANTLSVQSTVSNSEILISENDGAYVPYTGEIQVGNVDRPLGYWKCKRKTLVAATTSAPAASPEFTIDLGAPMPLTLLSFKAKRAGSRVVITWSTTNEVEVNHFVVERSEDGSLFSSIGTVSANNNVGNNSYRLVDGRPFHETSYYRLKMVDDDGSFAYSAVESVDGKLLAVDPITVYPNPAQSALQVTYPATEEASYLEIITASGKIVKRISIDPHSTTASVDIASLPSGIYILHYSTAFSTSTAKFSKQ</sequence>
<protein>
    <recommendedName>
        <fullName evidence="1">PA14 domain-containing protein</fullName>
    </recommendedName>
</protein>
<dbReference type="Gene3D" id="2.60.40.10">
    <property type="entry name" value="Immunoglobulins"/>
    <property type="match status" value="1"/>
</dbReference>
<gene>
    <name evidence="2" type="ORF">BXP70_22290</name>
</gene>
<keyword evidence="3" id="KW-1185">Reference proteome</keyword>
<dbReference type="Pfam" id="PF18962">
    <property type="entry name" value="Por_Secre_tail"/>
    <property type="match status" value="1"/>
</dbReference>
<evidence type="ECO:0000313" key="2">
    <source>
        <dbReference type="EMBL" id="OUJ71213.1"/>
    </source>
</evidence>
<dbReference type="Pfam" id="PF13860">
    <property type="entry name" value="FlgD_ig"/>
    <property type="match status" value="1"/>
</dbReference>
<dbReference type="InterPro" id="IPR025965">
    <property type="entry name" value="FlgD/Vpr_Ig-like"/>
</dbReference>
<dbReference type="Pfam" id="PF07691">
    <property type="entry name" value="PA14"/>
    <property type="match status" value="1"/>
</dbReference>
<feature type="domain" description="PA14" evidence="1">
    <location>
        <begin position="736"/>
        <end position="882"/>
    </location>
</feature>
<dbReference type="SUPFAM" id="SSF56988">
    <property type="entry name" value="Anthrax protective antigen"/>
    <property type="match status" value="1"/>
</dbReference>
<dbReference type="InterPro" id="IPR011658">
    <property type="entry name" value="PA14_dom"/>
</dbReference>
<dbReference type="SUPFAM" id="SSF63829">
    <property type="entry name" value="Calcium-dependent phosphotriesterase"/>
    <property type="match status" value="1"/>
</dbReference>
<comment type="caution">
    <text evidence="2">The sequence shown here is derived from an EMBL/GenBank/DDBJ whole genome shotgun (WGS) entry which is preliminary data.</text>
</comment>
<dbReference type="InterPro" id="IPR013783">
    <property type="entry name" value="Ig-like_fold"/>
</dbReference>
<accession>A0A243W8G3</accession>